<accession>W7IR77</accession>
<dbReference type="STRING" id="909613.UO65_5644"/>
<dbReference type="InterPro" id="IPR029058">
    <property type="entry name" value="AB_hydrolase_fold"/>
</dbReference>
<organism evidence="2 3">
    <name type="scientific">Actinokineospora spheciospongiae</name>
    <dbReference type="NCBI Taxonomy" id="909613"/>
    <lineage>
        <taxon>Bacteria</taxon>
        <taxon>Bacillati</taxon>
        <taxon>Actinomycetota</taxon>
        <taxon>Actinomycetes</taxon>
        <taxon>Pseudonocardiales</taxon>
        <taxon>Pseudonocardiaceae</taxon>
        <taxon>Actinokineospora</taxon>
    </lineage>
</organism>
<gene>
    <name evidence="2" type="ORF">UO65_5644</name>
</gene>
<dbReference type="PANTHER" id="PTHR46438:SF11">
    <property type="entry name" value="LIPASE-RELATED"/>
    <property type="match status" value="1"/>
</dbReference>
<protein>
    <submittedName>
        <fullName evidence="2">Oxidoreductase</fullName>
    </submittedName>
</protein>
<dbReference type="SUPFAM" id="SSF53474">
    <property type="entry name" value="alpha/beta-Hydrolases"/>
    <property type="match status" value="1"/>
</dbReference>
<feature type="domain" description="AB hydrolase-1" evidence="1">
    <location>
        <begin position="30"/>
        <end position="263"/>
    </location>
</feature>
<dbReference type="OrthoDB" id="3400345at2"/>
<name>W7IR77_9PSEU</name>
<evidence type="ECO:0000259" key="1">
    <source>
        <dbReference type="Pfam" id="PF00561"/>
    </source>
</evidence>
<dbReference type="InterPro" id="IPR000073">
    <property type="entry name" value="AB_hydrolase_1"/>
</dbReference>
<keyword evidence="3" id="KW-1185">Reference proteome</keyword>
<dbReference type="Proteomes" id="UP000019277">
    <property type="component" value="Unassembled WGS sequence"/>
</dbReference>
<dbReference type="RefSeq" id="WP_035288274.1">
    <property type="nucleotide sequence ID" value="NZ_AYXG01000220.1"/>
</dbReference>
<dbReference type="Pfam" id="PF00561">
    <property type="entry name" value="Abhydrolase_1"/>
    <property type="match status" value="1"/>
</dbReference>
<evidence type="ECO:0000313" key="3">
    <source>
        <dbReference type="Proteomes" id="UP000019277"/>
    </source>
</evidence>
<reference evidence="2 3" key="1">
    <citation type="journal article" date="2014" name="Genome Announc.">
        <title>Draft Genome Sequence of the Antitrypanosomally Active Sponge-Associated Bacterium Actinokineospora sp. Strain EG49.</title>
        <authorList>
            <person name="Harjes J."/>
            <person name="Ryu T."/>
            <person name="Abdelmohsen U.R."/>
            <person name="Moitinho-Silva L."/>
            <person name="Horn H."/>
            <person name="Ravasi T."/>
            <person name="Hentschel U."/>
        </authorList>
    </citation>
    <scope>NUCLEOTIDE SEQUENCE [LARGE SCALE GENOMIC DNA]</scope>
    <source>
        <strain evidence="2 3">EG49</strain>
    </source>
</reference>
<dbReference type="PANTHER" id="PTHR46438">
    <property type="entry name" value="ALPHA/BETA-HYDROLASES SUPERFAMILY PROTEIN"/>
    <property type="match status" value="1"/>
</dbReference>
<dbReference type="PRINTS" id="PR00111">
    <property type="entry name" value="ABHYDROLASE"/>
</dbReference>
<dbReference type="eggNOG" id="COG0596">
    <property type="taxonomic scope" value="Bacteria"/>
</dbReference>
<dbReference type="GO" id="GO:0003824">
    <property type="term" value="F:catalytic activity"/>
    <property type="evidence" value="ECO:0007669"/>
    <property type="project" value="UniProtKB-ARBA"/>
</dbReference>
<dbReference type="AlphaFoldDB" id="W7IR77"/>
<sequence>MGDDSGTFAAHRRTAGGISFTDVGEGPVTLFVHGVFTNGRLWRNCVRLLSDHRRCVTVDLPGHGHTPPVGEPSVWGLADAVGAVIRELDLRGVHLVGNDTGGAVAQVVLTREPERFASFALTNCDTEGNFPPPAFRPAVWAARAGLLRAGAPLARLPKLAKQLYRTGYQNVSAVPDDVITDYLTPILGNPGGARFTAALLSSMTPGQLAPIRPLLGACEVPTAIVWGTGDIFFHRSWADWLVDLIPGATGVVEVPGARLFFPDERARELVDALEDHWKR</sequence>
<proteinExistence type="predicted"/>
<comment type="caution">
    <text evidence="2">The sequence shown here is derived from an EMBL/GenBank/DDBJ whole genome shotgun (WGS) entry which is preliminary data.</text>
</comment>
<dbReference type="EMBL" id="AYXG01000220">
    <property type="protein sequence ID" value="EWC59092.1"/>
    <property type="molecule type" value="Genomic_DNA"/>
</dbReference>
<evidence type="ECO:0000313" key="2">
    <source>
        <dbReference type="EMBL" id="EWC59092.1"/>
    </source>
</evidence>
<dbReference type="Gene3D" id="3.40.50.1820">
    <property type="entry name" value="alpha/beta hydrolase"/>
    <property type="match status" value="1"/>
</dbReference>